<dbReference type="PANTHER" id="PTHR12480:SF6">
    <property type="entry name" value="2-OXOGLUTARATE AND IRON-DEPENDENT OXYGENASE JMJD4"/>
    <property type="match status" value="1"/>
</dbReference>
<accession>A0A3S5BC28</accession>
<evidence type="ECO:0000313" key="5">
    <source>
        <dbReference type="EMBL" id="VEL40064.1"/>
    </source>
</evidence>
<gene>
    <name evidence="5" type="ORF">PXEA_LOCUS33504</name>
</gene>
<proteinExistence type="inferred from homology"/>
<comment type="catalytic activity">
    <reaction evidence="2">
        <text>L-lysyl-[protein] + 2-oxoglutarate + O2 = 4-hydroxy-L-lysyl-[protein] + succinate + CO2</text>
        <dbReference type="Rhea" id="RHEA:57156"/>
        <dbReference type="Rhea" id="RHEA-COMP:9752"/>
        <dbReference type="Rhea" id="RHEA-COMP:15084"/>
        <dbReference type="ChEBI" id="CHEBI:15379"/>
        <dbReference type="ChEBI" id="CHEBI:16526"/>
        <dbReference type="ChEBI" id="CHEBI:16810"/>
        <dbReference type="ChEBI" id="CHEBI:29969"/>
        <dbReference type="ChEBI" id="CHEBI:30031"/>
        <dbReference type="ChEBI" id="CHEBI:141495"/>
    </reaction>
</comment>
<dbReference type="GO" id="GO:0045905">
    <property type="term" value="P:positive regulation of translational termination"/>
    <property type="evidence" value="ECO:0007669"/>
    <property type="project" value="TreeGrafter"/>
</dbReference>
<dbReference type="PANTHER" id="PTHR12480">
    <property type="entry name" value="ARGININE DEMETHYLASE AND LYSYL-HYDROXYLASE JMJD"/>
    <property type="match status" value="1"/>
</dbReference>
<name>A0A3S5BC28_9PLAT</name>
<protein>
    <recommendedName>
        <fullName evidence="3">Jumonji domain-containing protein 4</fullName>
    </recommendedName>
</protein>
<comment type="similarity">
    <text evidence="1">Belongs to the JMJD6 family.</text>
</comment>
<dbReference type="SUPFAM" id="SSF51197">
    <property type="entry name" value="Clavaminate synthase-like"/>
    <property type="match status" value="1"/>
</dbReference>
<dbReference type="EMBL" id="CAAALY010263548">
    <property type="protein sequence ID" value="VEL40064.1"/>
    <property type="molecule type" value="Genomic_DNA"/>
</dbReference>
<evidence type="ECO:0000256" key="3">
    <source>
        <dbReference type="ARBA" id="ARBA00082904"/>
    </source>
</evidence>
<dbReference type="InterPro" id="IPR003347">
    <property type="entry name" value="JmjC_dom"/>
</dbReference>
<dbReference type="InterPro" id="IPR050910">
    <property type="entry name" value="JMJD6_ArgDemeth/LysHydrox"/>
</dbReference>
<reference evidence="5" key="1">
    <citation type="submission" date="2018-11" db="EMBL/GenBank/DDBJ databases">
        <authorList>
            <consortium name="Pathogen Informatics"/>
        </authorList>
    </citation>
    <scope>NUCLEOTIDE SEQUENCE</scope>
</reference>
<dbReference type="GO" id="GO:0016706">
    <property type="term" value="F:2-oxoglutarate-dependent dioxygenase activity"/>
    <property type="evidence" value="ECO:0007669"/>
    <property type="project" value="TreeGrafter"/>
</dbReference>
<dbReference type="Gene3D" id="2.60.120.650">
    <property type="entry name" value="Cupin"/>
    <property type="match status" value="1"/>
</dbReference>
<dbReference type="OrthoDB" id="203487at2759"/>
<organism evidence="5 6">
    <name type="scientific">Protopolystoma xenopodis</name>
    <dbReference type="NCBI Taxonomy" id="117903"/>
    <lineage>
        <taxon>Eukaryota</taxon>
        <taxon>Metazoa</taxon>
        <taxon>Spiralia</taxon>
        <taxon>Lophotrochozoa</taxon>
        <taxon>Platyhelminthes</taxon>
        <taxon>Monogenea</taxon>
        <taxon>Polyopisthocotylea</taxon>
        <taxon>Polystomatidea</taxon>
        <taxon>Polystomatidae</taxon>
        <taxon>Protopolystoma</taxon>
    </lineage>
</organism>
<dbReference type="GO" id="GO:0005737">
    <property type="term" value="C:cytoplasm"/>
    <property type="evidence" value="ECO:0007669"/>
    <property type="project" value="TreeGrafter"/>
</dbReference>
<dbReference type="PROSITE" id="PS51184">
    <property type="entry name" value="JMJC"/>
    <property type="match status" value="1"/>
</dbReference>
<evidence type="ECO:0000259" key="4">
    <source>
        <dbReference type="PROSITE" id="PS51184"/>
    </source>
</evidence>
<dbReference type="Proteomes" id="UP000784294">
    <property type="component" value="Unassembled WGS sequence"/>
</dbReference>
<keyword evidence="6" id="KW-1185">Reference proteome</keyword>
<dbReference type="GO" id="GO:0005634">
    <property type="term" value="C:nucleus"/>
    <property type="evidence" value="ECO:0007669"/>
    <property type="project" value="TreeGrafter"/>
</dbReference>
<dbReference type="GO" id="GO:0043565">
    <property type="term" value="F:sequence-specific DNA binding"/>
    <property type="evidence" value="ECO:0007669"/>
    <property type="project" value="TreeGrafter"/>
</dbReference>
<feature type="domain" description="JmjC" evidence="4">
    <location>
        <begin position="30"/>
        <end position="125"/>
    </location>
</feature>
<evidence type="ECO:0000256" key="2">
    <source>
        <dbReference type="ARBA" id="ARBA00047762"/>
    </source>
</evidence>
<comment type="caution">
    <text evidence="5">The sequence shown here is derived from an EMBL/GenBank/DDBJ whole genome shotgun (WGS) entry which is preliminary data.</text>
</comment>
<evidence type="ECO:0000256" key="1">
    <source>
        <dbReference type="ARBA" id="ARBA00038068"/>
    </source>
</evidence>
<evidence type="ECO:0000313" key="6">
    <source>
        <dbReference type="Proteomes" id="UP000784294"/>
    </source>
</evidence>
<dbReference type="Pfam" id="PF02373">
    <property type="entry name" value="JmjC"/>
    <property type="match status" value="1"/>
</dbReference>
<sequence length="125" mass="15158">MTLRQYADYWSDFHSAADTRLLYLKDWHYFKLERDRGLYSLPSIFSADWLNEFWDMRDVDDDFRFMYLGPAGTWTPLHVDVYHSYSWSANIYGRKRWWLFPPGNNPWLYCRLTIATFSKNASDIC</sequence>
<dbReference type="AlphaFoldDB" id="A0A3S5BC28"/>